<dbReference type="GO" id="GO:0016020">
    <property type="term" value="C:membrane"/>
    <property type="evidence" value="ECO:0007669"/>
    <property type="project" value="UniProtKB-SubCell"/>
</dbReference>
<comment type="caution">
    <text evidence="10">The sequence shown here is derived from an EMBL/GenBank/DDBJ whole genome shotgun (WGS) entry which is preliminary data.</text>
</comment>
<evidence type="ECO:0000313" key="10">
    <source>
        <dbReference type="EMBL" id="KAG7099120.1"/>
    </source>
</evidence>
<organism evidence="10 11">
    <name type="scientific">Marasmius oreades</name>
    <name type="common">fairy-ring Marasmius</name>
    <dbReference type="NCBI Taxonomy" id="181124"/>
    <lineage>
        <taxon>Eukaryota</taxon>
        <taxon>Fungi</taxon>
        <taxon>Dikarya</taxon>
        <taxon>Basidiomycota</taxon>
        <taxon>Agaricomycotina</taxon>
        <taxon>Agaricomycetes</taxon>
        <taxon>Agaricomycetidae</taxon>
        <taxon>Agaricales</taxon>
        <taxon>Marasmiineae</taxon>
        <taxon>Marasmiaceae</taxon>
        <taxon>Marasmius</taxon>
    </lineage>
</organism>
<feature type="domain" description="Major facilitator superfamily (MFS) profile" evidence="9">
    <location>
        <begin position="17"/>
        <end position="285"/>
    </location>
</feature>
<feature type="transmembrane region" description="Helical" evidence="8">
    <location>
        <begin position="109"/>
        <end position="131"/>
    </location>
</feature>
<dbReference type="OrthoDB" id="648285at2759"/>
<feature type="transmembrane region" description="Helical" evidence="8">
    <location>
        <begin position="12"/>
        <end position="30"/>
    </location>
</feature>
<dbReference type="InterPro" id="IPR020846">
    <property type="entry name" value="MFS_dom"/>
</dbReference>
<evidence type="ECO:0000256" key="3">
    <source>
        <dbReference type="ARBA" id="ARBA00022448"/>
    </source>
</evidence>
<reference evidence="10" key="1">
    <citation type="journal article" date="2021" name="Genome Biol. Evol.">
        <title>The assembled and annotated genome of the fairy-ring fungus Marasmius oreades.</title>
        <authorList>
            <person name="Hiltunen M."/>
            <person name="Ament-Velasquez S.L."/>
            <person name="Johannesson H."/>
        </authorList>
    </citation>
    <scope>NUCLEOTIDE SEQUENCE</scope>
    <source>
        <strain evidence="10">03SP1</strain>
    </source>
</reference>
<dbReference type="PRINTS" id="PR00171">
    <property type="entry name" value="SUGRTRNSPORT"/>
</dbReference>
<feature type="transmembrane region" description="Helical" evidence="8">
    <location>
        <begin position="143"/>
        <end position="162"/>
    </location>
</feature>
<evidence type="ECO:0000256" key="4">
    <source>
        <dbReference type="ARBA" id="ARBA00022692"/>
    </source>
</evidence>
<evidence type="ECO:0000256" key="8">
    <source>
        <dbReference type="SAM" id="Phobius"/>
    </source>
</evidence>
<dbReference type="GO" id="GO:0005351">
    <property type="term" value="F:carbohydrate:proton symporter activity"/>
    <property type="evidence" value="ECO:0007669"/>
    <property type="project" value="TreeGrafter"/>
</dbReference>
<dbReference type="InterPro" id="IPR005828">
    <property type="entry name" value="MFS_sugar_transport-like"/>
</dbReference>
<keyword evidence="5 8" id="KW-1133">Transmembrane helix</keyword>
<evidence type="ECO:0000256" key="5">
    <source>
        <dbReference type="ARBA" id="ARBA00022989"/>
    </source>
</evidence>
<sequence>MTSTRGRLVGQPLLYAVSVFASLGVFLFGYDQGVMSGIITGPHFRAYFKNPDAFQIGTMVAVLEVGAFITAVAAGRVGDIIGRKGTLFCGALVFTVGGVVQTFTNGFGIMILGRVISGFGVGLLSTIVPIYQSEISPPNHRGALACVEFTGNIIGYSFSVWFDYFCSFIENDWSWRLPLFMQCIIGAILAGGSLLLPESPRWLIDIDQDEAGMKIIADLHGGDPDDLGALAEFREIKDKVMEERGQPRSYAVMWVKYKRRVLLAMSSQAFAQLASLPGNIVDQIY</sequence>
<dbReference type="InterPro" id="IPR005829">
    <property type="entry name" value="Sugar_transporter_CS"/>
</dbReference>
<evidence type="ECO:0000259" key="9">
    <source>
        <dbReference type="PROSITE" id="PS50850"/>
    </source>
</evidence>
<evidence type="ECO:0000256" key="2">
    <source>
        <dbReference type="ARBA" id="ARBA00010992"/>
    </source>
</evidence>
<dbReference type="AlphaFoldDB" id="A0A9P8AF70"/>
<accession>A0A9P8AF70</accession>
<dbReference type="InterPro" id="IPR003663">
    <property type="entry name" value="Sugar/inositol_transpt"/>
</dbReference>
<gene>
    <name evidence="10" type="ORF">E1B28_000993</name>
</gene>
<dbReference type="PROSITE" id="PS50850">
    <property type="entry name" value="MFS"/>
    <property type="match status" value="1"/>
</dbReference>
<dbReference type="InterPro" id="IPR050360">
    <property type="entry name" value="MFS_Sugar_Transporters"/>
</dbReference>
<comment type="catalytic activity">
    <reaction evidence="7">
        <text>myo-inositol(out) + H(+)(out) = myo-inositol(in) + H(+)(in)</text>
        <dbReference type="Rhea" id="RHEA:60364"/>
        <dbReference type="ChEBI" id="CHEBI:15378"/>
        <dbReference type="ChEBI" id="CHEBI:17268"/>
    </reaction>
</comment>
<feature type="transmembrane region" description="Helical" evidence="8">
    <location>
        <begin position="174"/>
        <end position="196"/>
    </location>
</feature>
<comment type="similarity">
    <text evidence="2">Belongs to the major facilitator superfamily. Sugar transporter (TC 2.A.1.1) family.</text>
</comment>
<dbReference type="PROSITE" id="PS00217">
    <property type="entry name" value="SUGAR_TRANSPORT_2"/>
    <property type="match status" value="1"/>
</dbReference>
<dbReference type="InterPro" id="IPR036259">
    <property type="entry name" value="MFS_trans_sf"/>
</dbReference>
<name>A0A9P8AF70_9AGAR</name>
<dbReference type="Pfam" id="PF00083">
    <property type="entry name" value="Sugar_tr"/>
    <property type="match status" value="1"/>
</dbReference>
<dbReference type="RefSeq" id="XP_043015590.1">
    <property type="nucleotide sequence ID" value="XM_043146885.1"/>
</dbReference>
<dbReference type="KEGG" id="more:E1B28_000993"/>
<keyword evidence="11" id="KW-1185">Reference proteome</keyword>
<keyword evidence="6 8" id="KW-0472">Membrane</keyword>
<evidence type="ECO:0000256" key="1">
    <source>
        <dbReference type="ARBA" id="ARBA00004141"/>
    </source>
</evidence>
<keyword evidence="3" id="KW-0813">Transport</keyword>
<dbReference type="SUPFAM" id="SSF103473">
    <property type="entry name" value="MFS general substrate transporter"/>
    <property type="match status" value="1"/>
</dbReference>
<feature type="transmembrane region" description="Helical" evidence="8">
    <location>
        <begin position="85"/>
        <end position="103"/>
    </location>
</feature>
<dbReference type="EMBL" id="CM032181">
    <property type="protein sequence ID" value="KAG7099120.1"/>
    <property type="molecule type" value="Genomic_DNA"/>
</dbReference>
<dbReference type="Proteomes" id="UP001049176">
    <property type="component" value="Chromosome 1"/>
</dbReference>
<feature type="transmembrane region" description="Helical" evidence="8">
    <location>
        <begin position="53"/>
        <end position="73"/>
    </location>
</feature>
<keyword evidence="4 8" id="KW-0812">Transmembrane</keyword>
<evidence type="ECO:0000313" key="11">
    <source>
        <dbReference type="Proteomes" id="UP001049176"/>
    </source>
</evidence>
<dbReference type="PANTHER" id="PTHR48022">
    <property type="entry name" value="PLASTIDIC GLUCOSE TRANSPORTER 4"/>
    <property type="match status" value="1"/>
</dbReference>
<dbReference type="Gene3D" id="1.20.1250.20">
    <property type="entry name" value="MFS general substrate transporter like domains"/>
    <property type="match status" value="1"/>
</dbReference>
<dbReference type="PANTHER" id="PTHR48022:SF73">
    <property type="entry name" value="METABOLITE TRANSPORT PROTEIN YDL199C-RELATED"/>
    <property type="match status" value="1"/>
</dbReference>
<dbReference type="GeneID" id="66070069"/>
<evidence type="ECO:0000256" key="7">
    <source>
        <dbReference type="ARBA" id="ARBA00049119"/>
    </source>
</evidence>
<comment type="subcellular location">
    <subcellularLocation>
        <location evidence="1">Membrane</location>
        <topology evidence="1">Multi-pass membrane protein</topology>
    </subcellularLocation>
</comment>
<protein>
    <recommendedName>
        <fullName evidence="9">Major facilitator superfamily (MFS) profile domain-containing protein</fullName>
    </recommendedName>
</protein>
<proteinExistence type="inferred from homology"/>
<evidence type="ECO:0000256" key="6">
    <source>
        <dbReference type="ARBA" id="ARBA00023136"/>
    </source>
</evidence>